<dbReference type="InterPro" id="IPR003141">
    <property type="entry name" value="Pol/His_phosphatase_N"/>
</dbReference>
<keyword evidence="4" id="KW-1185">Reference proteome</keyword>
<protein>
    <submittedName>
        <fullName evidence="3">DNA polymerase III-associated phosphoesterase</fullName>
    </submittedName>
</protein>
<dbReference type="GO" id="GO:0006260">
    <property type="term" value="P:DNA replication"/>
    <property type="evidence" value="ECO:0007669"/>
    <property type="project" value="InterPro"/>
</dbReference>
<gene>
    <name evidence="3" type="ordered locus">bpr_II265</name>
</gene>
<accession>E0S470</accession>
<proteinExistence type="predicted"/>
<organism evidence="3 4">
    <name type="scientific">Butyrivibrio proteoclasticus (strain ATCC 51982 / DSM 14932 / B316)</name>
    <name type="common">Clostridium proteoclasticum</name>
    <dbReference type="NCBI Taxonomy" id="515622"/>
    <lineage>
        <taxon>Bacteria</taxon>
        <taxon>Bacillati</taxon>
        <taxon>Bacillota</taxon>
        <taxon>Clostridia</taxon>
        <taxon>Lachnospirales</taxon>
        <taxon>Lachnospiraceae</taxon>
        <taxon>Butyrivibrio</taxon>
    </lineage>
</organism>
<evidence type="ECO:0000313" key="4">
    <source>
        <dbReference type="Proteomes" id="UP000001299"/>
    </source>
</evidence>
<dbReference type="HOGENOM" id="CLU_533897_0_0_9"/>
<evidence type="ECO:0000313" key="3">
    <source>
        <dbReference type="EMBL" id="ADL36202.1"/>
    </source>
</evidence>
<feature type="domain" description="Polymerase/histidinol phosphatase N-terminal" evidence="2">
    <location>
        <begin position="37"/>
        <end position="113"/>
    </location>
</feature>
<sequence length="510" mass="57668">MERAVIDGYYGASNEVLKRFWENGGVINGVSYPLAKTFLHTHTDMGSAKDSILTVDEYLKTAIEMGARSVSVTDHAYMYGVLPLYKACETYNAEHKDADPIKCIIGVEFYVCEDVEDKTKKKHTRLHLIAYAKDEKGYKTLCSMVTKSNTRKIVAGKNEYPCISKKILEEYMGPGTEGHDHIILTSACIGGVVAGIMYESENEKKNVDGFNGKLKSLNYLRDSLDNQNKLISSLDEQIEKLSAVANKKYGKRQQALKKHPDEEALKVLEKEMKETELAAAEVKRIKAQKKNVQKGLTEITNQVKNLMPKNDSDVDYFTLQSLAADELCDTLIGYYERVIKEASESIVDDNNVEDAFKKEMLYYENLAGKGNWFIEMQFHGVANEKKYMHVLAKLANELDMPLVAANDAHMSTRDKVMARKIVNGLRFDTKGSRWQDPSAEEEEMYLKTDAELYQWLCKEISSDDAMNAMINRDLIVDACNCVLTFGKHYPKFPISDAEEFGDCSEYVKTA</sequence>
<keyword evidence="1" id="KW-0175">Coiled coil</keyword>
<evidence type="ECO:0000256" key="1">
    <source>
        <dbReference type="SAM" id="Coils"/>
    </source>
</evidence>
<dbReference type="InterPro" id="IPR004013">
    <property type="entry name" value="PHP_dom"/>
</dbReference>
<dbReference type="SUPFAM" id="SSF89550">
    <property type="entry name" value="PHP domain-like"/>
    <property type="match status" value="1"/>
</dbReference>
<dbReference type="Proteomes" id="UP000001299">
    <property type="component" value="Plasmid pCY360"/>
</dbReference>
<dbReference type="EMBL" id="CP001812">
    <property type="protein sequence ID" value="ADL36202.1"/>
    <property type="molecule type" value="Genomic_DNA"/>
</dbReference>
<dbReference type="Pfam" id="PF02811">
    <property type="entry name" value="PHP"/>
    <property type="match status" value="1"/>
</dbReference>
<dbReference type="InterPro" id="IPR016195">
    <property type="entry name" value="Pol/histidinol_Pase-like"/>
</dbReference>
<dbReference type="SMART" id="SM00481">
    <property type="entry name" value="POLIIIAc"/>
    <property type="match status" value="1"/>
</dbReference>
<evidence type="ECO:0000259" key="2">
    <source>
        <dbReference type="SMART" id="SM00481"/>
    </source>
</evidence>
<dbReference type="RefSeq" id="WP_013282851.1">
    <property type="nucleotide sequence ID" value="NC_014389.1"/>
</dbReference>
<dbReference type="InterPro" id="IPR004805">
    <property type="entry name" value="DnaE2/DnaE/PolC"/>
</dbReference>
<reference evidence="3 4" key="1">
    <citation type="journal article" date="2010" name="PLoS ONE">
        <title>The glycobiome of the rumen bacterium Butyrivibrio proteoclasticus B316(T) highlights adaptation to a polysaccharide-rich environment.</title>
        <authorList>
            <person name="Kelly W.J."/>
            <person name="Leahy S.C."/>
            <person name="Altermann E."/>
            <person name="Yeoman C.J."/>
            <person name="Dunne J.C."/>
            <person name="Kong Z."/>
            <person name="Pacheco D.M."/>
            <person name="Li D."/>
            <person name="Noel S.J."/>
            <person name="Moon C.D."/>
            <person name="Cookson A.L."/>
            <person name="Attwood G.T."/>
        </authorList>
    </citation>
    <scope>NUCLEOTIDE SEQUENCE [LARGE SCALE GENOMIC DNA]</scope>
    <source>
        <strain evidence="4">ATCC 51982 / DSM 14932 / B316</strain>
        <plasmid evidence="4">Plasmid pCY360</plasmid>
    </source>
</reference>
<dbReference type="KEGG" id="bpb:bpr_II265"/>
<feature type="coiled-coil region" evidence="1">
    <location>
        <begin position="224"/>
        <end position="302"/>
    </location>
</feature>
<dbReference type="AlphaFoldDB" id="E0S470"/>
<dbReference type="GO" id="GO:0008408">
    <property type="term" value="F:3'-5' exonuclease activity"/>
    <property type="evidence" value="ECO:0007669"/>
    <property type="project" value="InterPro"/>
</dbReference>
<dbReference type="Gene3D" id="3.20.20.140">
    <property type="entry name" value="Metal-dependent hydrolases"/>
    <property type="match status" value="2"/>
</dbReference>
<keyword evidence="3" id="KW-0614">Plasmid</keyword>
<dbReference type="PANTHER" id="PTHR32294">
    <property type="entry name" value="DNA POLYMERASE III SUBUNIT ALPHA"/>
    <property type="match status" value="1"/>
</dbReference>
<name>E0S470_BUTPB</name>
<geneLocation type="plasmid" evidence="3 4">
    <name>pCY360</name>
</geneLocation>